<feature type="compositionally biased region" description="Basic and acidic residues" evidence="4">
    <location>
        <begin position="1023"/>
        <end position="1054"/>
    </location>
</feature>
<comment type="subcellular location">
    <subcellularLocation>
        <location evidence="1">Nucleus</location>
    </subcellularLocation>
</comment>
<feature type="compositionally biased region" description="Acidic residues" evidence="4">
    <location>
        <begin position="1083"/>
        <end position="1095"/>
    </location>
</feature>
<feature type="compositionally biased region" description="Low complexity" evidence="4">
    <location>
        <begin position="924"/>
        <end position="933"/>
    </location>
</feature>
<dbReference type="EMBL" id="JAPUFD010000010">
    <property type="protein sequence ID" value="MDI1489733.1"/>
    <property type="molecule type" value="Genomic_DNA"/>
</dbReference>
<dbReference type="GO" id="GO:0006405">
    <property type="term" value="P:RNA export from nucleus"/>
    <property type="evidence" value="ECO:0007669"/>
    <property type="project" value="TreeGrafter"/>
</dbReference>
<organism evidence="6 7">
    <name type="scientific">Ramalina farinacea</name>
    <dbReference type="NCBI Taxonomy" id="258253"/>
    <lineage>
        <taxon>Eukaryota</taxon>
        <taxon>Fungi</taxon>
        <taxon>Dikarya</taxon>
        <taxon>Ascomycota</taxon>
        <taxon>Pezizomycotina</taxon>
        <taxon>Lecanoromycetes</taxon>
        <taxon>OSLEUM clade</taxon>
        <taxon>Lecanoromycetidae</taxon>
        <taxon>Lecanorales</taxon>
        <taxon>Lecanorineae</taxon>
        <taxon>Ramalinaceae</taxon>
        <taxon>Ramalina</taxon>
    </lineage>
</organism>
<dbReference type="GO" id="GO:0006606">
    <property type="term" value="P:protein import into nucleus"/>
    <property type="evidence" value="ECO:0007669"/>
    <property type="project" value="TreeGrafter"/>
</dbReference>
<name>A0AA43QNJ0_9LECA</name>
<feature type="region of interest" description="Disordered" evidence="4">
    <location>
        <begin position="656"/>
        <end position="1244"/>
    </location>
</feature>
<protein>
    <recommendedName>
        <fullName evidence="5">Nucleoporin Nup159/Nup146 N-terminal domain-containing protein</fullName>
    </recommendedName>
</protein>
<dbReference type="InterPro" id="IPR026054">
    <property type="entry name" value="Nucleoporin"/>
</dbReference>
<dbReference type="Pfam" id="PF16755">
    <property type="entry name" value="Beta-prop_NUP159_NUP214"/>
    <property type="match status" value="1"/>
</dbReference>
<feature type="compositionally biased region" description="Acidic residues" evidence="4">
    <location>
        <begin position="1106"/>
        <end position="1124"/>
    </location>
</feature>
<keyword evidence="2" id="KW-0813">Transport</keyword>
<feature type="compositionally biased region" description="Pro residues" evidence="4">
    <location>
        <begin position="779"/>
        <end position="789"/>
    </location>
</feature>
<feature type="region of interest" description="Disordered" evidence="4">
    <location>
        <begin position="1"/>
        <end position="31"/>
    </location>
</feature>
<feature type="compositionally biased region" description="Polar residues" evidence="4">
    <location>
        <begin position="1227"/>
        <end position="1236"/>
    </location>
</feature>
<evidence type="ECO:0000256" key="1">
    <source>
        <dbReference type="ARBA" id="ARBA00004123"/>
    </source>
</evidence>
<dbReference type="PANTHER" id="PTHR23193:SF23">
    <property type="entry name" value="NUCLEAR PORE COMPLEX PROTEIN NUP153"/>
    <property type="match status" value="1"/>
</dbReference>
<sequence>MAFAANTSSALGPSAGAPNTPQPQLGPEVPEVSTEGVGFQAISGETKLRLLPSPWPSDNLPAPTASLLSVAPKKGILAAAGPESVIIGSTDSIRQAYTAGGDEIVKSYSPQVTLNLGMRISQVAFSADEEWLVLSAENGGGLAVYVVASLMQGGTRPAFELSTNGIALRALQPNPGPELSELFAVVTMNGQLMVANLKSHQFVTGPSGQLFRDGVSCVAWSNKGKALIAGMGNGSCCQLKHEGQHMADIPPPPELQGEQHVSALSWLENDIFLTAHTPSIADPVAPPDTTYHIITRKPKPTLVITYRKFPHQIISPNFGLNRSPASQFISRIRDYPPDLTDAVVVASSASIDISLVTRSKTPLSSSVPPDDITNVFVATETEEARQAKLPMTETLDDTSPIGVAFDLSSKVKVKRPLPREEYEESPGPLPALMVLNNEGILATWWLVYSESIRQGKVLPSLIAVGGGVPDASAQTQRQVSPFAQPAPATATFGQGSFGAPATSAGAFGTPATAQSGSTFGATSTLNSAFGAPSGLGPRASTWGTATSGTPGLNTASAFGKPAFGSSTPLGGQTAGSAFGAASNLGNRSSPWATPGRAATALGSAFGQPSNLGPQASSTFGSPSTPGAFGTSGATQSPTVSASGGFASFANKPTSFASATTTSGNTPSIFGKPTAESPFAANTTNTPFGQPEADAGTPKSLFGGGTAASGFSLGSTFKPDGTAADDGPKPTGDTAGGMFGSNLGSALGVISQPQDEDMDEDGAGSAAPEPTKNDKQPAVAPTPEPAPPKFQFPKVDMSKHESLFGSQGPTRSPFAPPPGHNPAGFTFGQPTPTVTPAEPKPETPAKQSPPAIDTSPKVKEEPHSDEDAISPLNEEESRPPEGFEEPKGKPASQPEEALTPTTPKEKPEPQPEESLTPRTPKGKPESQPESQPEEAFTPRTPSPSKRYPDPPLPPESTSKDSYAAGDSSSSSKSSEDAPLPPDFAPAKTKLQEVEAASPEQTVLPGAPKREENDFDEHPEQEEGGEVKLEEHEDGSSGEETRETPDVEHLQAHDNLEETAEFSDIQHLQPGDNIEELGPVHEIVNSDEGDEAEEEGDLHETGSTHGEDDSEGEEEEEQEPLDDEGSGIDVAQEISPSSSKESSKLTEGSSTGGLFSDRGQMAFGKMPLFGDGGKPPVVLAPPSANQQESPRSPSPVRLTQPLDSLRPDPSRSMSAPGPVRGETPKPMPSQMSFSTTQRHSADEERKKARERLLAERARREEFERQPLIHDEDQETQALLNSKITGQRHIGKFLAHQDYVGTEDKPGVHGQIEKIYRDINSMIDTLGLNLREVKSFTKFHEEPEETKHQIREELEDLDNWCIVEVNDLESMEDDFFVEVEDNKLQDVSGKISDIREIHAEVAHLRHQTNDFGQAIQLRKDPAAIEAAAQAPLSLDQQTQLRDLRKSFKQFQKQLADAEAGLTLLRSKIAFAHTQDGAGVNGTARAKQPTVEAVENTIRKMTNMIERKSADIDFLSSEMRRLRFSPSPSRSRQAPDPTNGTSASISPNPYSVSKKNRRSVERAGYRGSPLRVRYGDGAGNDSPGMAERKEKLKKQKAIKQIVRDVFEQGAVKVRPLD</sequence>
<evidence type="ECO:0000259" key="5">
    <source>
        <dbReference type="Pfam" id="PF16755"/>
    </source>
</evidence>
<evidence type="ECO:0000313" key="6">
    <source>
        <dbReference type="EMBL" id="MDI1489733.1"/>
    </source>
</evidence>
<feature type="compositionally biased region" description="Low complexity" evidence="4">
    <location>
        <begin position="1135"/>
        <end position="1152"/>
    </location>
</feature>
<feature type="compositionally biased region" description="Polar residues" evidence="4">
    <location>
        <begin position="606"/>
        <end position="624"/>
    </location>
</feature>
<keyword evidence="3" id="KW-0539">Nucleus</keyword>
<dbReference type="GO" id="GO:0005643">
    <property type="term" value="C:nuclear pore"/>
    <property type="evidence" value="ECO:0007669"/>
    <property type="project" value="TreeGrafter"/>
</dbReference>
<evidence type="ECO:0000256" key="2">
    <source>
        <dbReference type="ARBA" id="ARBA00022448"/>
    </source>
</evidence>
<feature type="compositionally biased region" description="Polar residues" evidence="4">
    <location>
        <begin position="656"/>
        <end position="667"/>
    </location>
</feature>
<feature type="compositionally biased region" description="Basic and acidic residues" evidence="4">
    <location>
        <begin position="855"/>
        <end position="865"/>
    </location>
</feature>
<comment type="caution">
    <text evidence="6">The sequence shown here is derived from an EMBL/GenBank/DDBJ whole genome shotgun (WGS) entry which is preliminary data.</text>
</comment>
<reference evidence="6" key="1">
    <citation type="journal article" date="2023" name="Genome Biol. Evol.">
        <title>First Whole Genome Sequence and Flow Cytometry Genome Size Data for the Lichen-Forming Fungus Ramalina farinacea (Ascomycota).</title>
        <authorList>
            <person name="Llewellyn T."/>
            <person name="Mian S."/>
            <person name="Hill R."/>
            <person name="Leitch I.J."/>
            <person name="Gaya E."/>
        </authorList>
    </citation>
    <scope>NUCLEOTIDE SEQUENCE</scope>
    <source>
        <strain evidence="6">LIQ254RAFAR</strain>
    </source>
</reference>
<feature type="region of interest" description="Disordered" evidence="4">
    <location>
        <begin position="1515"/>
        <end position="1588"/>
    </location>
</feature>
<feature type="compositionally biased region" description="Basic and acidic residues" evidence="4">
    <location>
        <begin position="874"/>
        <end position="887"/>
    </location>
</feature>
<feature type="compositionally biased region" description="Polar residues" evidence="4">
    <location>
        <begin position="1534"/>
        <end position="1549"/>
    </location>
</feature>
<dbReference type="PANTHER" id="PTHR23193">
    <property type="entry name" value="NUCLEAR PORE COMPLEX PROTEIN NUP"/>
    <property type="match status" value="1"/>
</dbReference>
<feature type="compositionally biased region" description="Basic and acidic residues" evidence="4">
    <location>
        <begin position="1096"/>
        <end position="1105"/>
    </location>
</feature>
<dbReference type="FunFam" id="2.130.10.10:FF:000645">
    <property type="entry name" value="Putative nuclear pore complex subunit Nup159"/>
    <property type="match status" value="1"/>
</dbReference>
<feature type="domain" description="Nucleoporin Nup159/Nup146 N-terminal" evidence="5">
    <location>
        <begin position="61"/>
        <end position="441"/>
    </location>
</feature>
<feature type="compositionally biased region" description="Low complexity" evidence="4">
    <location>
        <begin position="1520"/>
        <end position="1533"/>
    </location>
</feature>
<dbReference type="Gene3D" id="2.130.10.10">
    <property type="entry name" value="YVTN repeat-like/Quinoprotein amine dehydrogenase"/>
    <property type="match status" value="1"/>
</dbReference>
<dbReference type="SUPFAM" id="SSF117289">
    <property type="entry name" value="Nucleoporin domain"/>
    <property type="match status" value="1"/>
</dbReference>
<dbReference type="GO" id="GO:0017056">
    <property type="term" value="F:structural constituent of nuclear pore"/>
    <property type="evidence" value="ECO:0007669"/>
    <property type="project" value="TreeGrafter"/>
</dbReference>
<feature type="compositionally biased region" description="Low complexity" evidence="4">
    <location>
        <begin position="958"/>
        <end position="971"/>
    </location>
</feature>
<evidence type="ECO:0000313" key="7">
    <source>
        <dbReference type="Proteomes" id="UP001161017"/>
    </source>
</evidence>
<keyword evidence="7" id="KW-1185">Reference proteome</keyword>
<accession>A0AA43QNJ0</accession>
<feature type="region of interest" description="Disordered" evidence="4">
    <location>
        <begin position="587"/>
        <end position="636"/>
    </location>
</feature>
<gene>
    <name evidence="6" type="ORF">OHK93_000931</name>
</gene>
<dbReference type="InterPro" id="IPR015943">
    <property type="entry name" value="WD40/YVTN_repeat-like_dom_sf"/>
</dbReference>
<evidence type="ECO:0000256" key="3">
    <source>
        <dbReference type="ARBA" id="ARBA00023242"/>
    </source>
</evidence>
<dbReference type="GO" id="GO:0008139">
    <property type="term" value="F:nuclear localization sequence binding"/>
    <property type="evidence" value="ECO:0007669"/>
    <property type="project" value="TreeGrafter"/>
</dbReference>
<feature type="compositionally biased region" description="Basic and acidic residues" evidence="4">
    <location>
        <begin position="1006"/>
        <end position="1016"/>
    </location>
</feature>
<dbReference type="Proteomes" id="UP001161017">
    <property type="component" value="Unassembled WGS sequence"/>
</dbReference>
<feature type="compositionally biased region" description="Polar residues" evidence="4">
    <location>
        <begin position="1"/>
        <end position="23"/>
    </location>
</feature>
<dbReference type="InterPro" id="IPR039462">
    <property type="entry name" value="Nup159/Nup146_N"/>
</dbReference>
<proteinExistence type="predicted"/>
<evidence type="ECO:0000256" key="4">
    <source>
        <dbReference type="SAM" id="MobiDB-lite"/>
    </source>
</evidence>